<evidence type="ECO:0000256" key="2">
    <source>
        <dbReference type="ARBA" id="ARBA00005755"/>
    </source>
</evidence>
<dbReference type="InterPro" id="IPR006172">
    <property type="entry name" value="DNA-dir_DNA_pol_B"/>
</dbReference>
<dbReference type="OrthoDB" id="6755010at2759"/>
<keyword evidence="4 12" id="KW-0548">Nucleotidyltransferase</keyword>
<evidence type="ECO:0000313" key="16">
    <source>
        <dbReference type="EMBL" id="RKP04792.1"/>
    </source>
</evidence>
<reference evidence="17" key="1">
    <citation type="journal article" date="2018" name="Nat. Microbiol.">
        <title>Leveraging single-cell genomics to expand the fungal tree of life.</title>
        <authorList>
            <person name="Ahrendt S.R."/>
            <person name="Quandt C.A."/>
            <person name="Ciobanu D."/>
            <person name="Clum A."/>
            <person name="Salamov A."/>
            <person name="Andreopoulos B."/>
            <person name="Cheng J.F."/>
            <person name="Woyke T."/>
            <person name="Pelin A."/>
            <person name="Henrissat B."/>
            <person name="Reynolds N.K."/>
            <person name="Benny G.L."/>
            <person name="Smith M.E."/>
            <person name="James T.Y."/>
            <person name="Grigoriev I.V."/>
        </authorList>
    </citation>
    <scope>NUCLEOTIDE SEQUENCE [LARGE SCALE GENOMIC DNA]</scope>
    <source>
        <strain evidence="17">RSA 1356</strain>
    </source>
</reference>
<dbReference type="InterPro" id="IPR038256">
    <property type="entry name" value="Pol_alpha_znc_sf"/>
</dbReference>
<feature type="region of interest" description="Disordered" evidence="13">
    <location>
        <begin position="167"/>
        <end position="189"/>
    </location>
</feature>
<evidence type="ECO:0000256" key="5">
    <source>
        <dbReference type="ARBA" id="ARBA00022705"/>
    </source>
</evidence>
<dbReference type="EC" id="2.7.7.7" evidence="12"/>
<dbReference type="NCBIfam" id="TIGR00592">
    <property type="entry name" value="pol2"/>
    <property type="match status" value="1"/>
</dbReference>
<evidence type="ECO:0000256" key="6">
    <source>
        <dbReference type="ARBA" id="ARBA00022723"/>
    </source>
</evidence>
<keyword evidence="3 12" id="KW-0808">Transferase</keyword>
<feature type="domain" description="DNA-directed DNA polymerase family B multifunctional" evidence="14">
    <location>
        <begin position="130"/>
        <end position="578"/>
    </location>
</feature>
<evidence type="ECO:0000256" key="9">
    <source>
        <dbReference type="ARBA" id="ARBA00022932"/>
    </source>
</evidence>
<dbReference type="PANTHER" id="PTHR45861:SF1">
    <property type="entry name" value="DNA POLYMERASE ALPHA CATALYTIC SUBUNIT"/>
    <property type="match status" value="1"/>
</dbReference>
<sequence>VLLHRMKAHKVDYWSRLGRLRRSQWVLAWEKVDRAVMSGRIVCDTYLAAKARADLVKSKSYSLTQLARSQLETPREDISFESIPGYFKSASSLAYLTEHCCFDTFLVIKLMSKLQVLPLTKQLTALAGNLWGRTMTGARAERNEYLLLHEFHKAKFIVPDKAIYTSQRGAGATQQDGDEDGGRKTEGRRKPAYAGGLVLEPKKGFYDKFVLMLDFNSLYPSIIQEYNICFTTVNRPVRSDDNPDDEPDVPDSALETGTLPKLLARLVDRRRQVKQLMKDPKATPTELAQYNIRQTALKLTANSMYGCLGFTNSRFYAKPLAMLITSKGREILQNTVGLAESKGLDVIYGDTDSIMIYTNTDSIDEVKTMGLDLKREVNKRYRLLEIEMDAFYQRMLLLKKKKYAAIVVTEVNGQLKTKMETKGLDLVRRDWCELSHSVSEFALNQILSGDGREEVLDRIHEYLAKVGRETRGGLVPIEKFIINKGMTKNAHEYADVKSQPHVQVAKRMIAKGISVRAGDTVPYVICTDHTAQGPSKTMAECAYHPDELRQPGSGLKIDFEWYLAQQVHPPVARLCAPIEGTDAGRLASCLGLDASRYHVASAVADMQQHTMLDAQISDEERFRNVDRLFVRCLRCNRSNPLIGVALSKVGYRGLRCPEENCGAVLPAPSIGFQLTAAIQQHIRRYQEGWLLCDDPACQTRTRMLSVRREKCMNAECLGGKSLAFSDKMLYNQLLYFDRVFNYDRALKHTTDESLRGMLSWATRCRSAAPCD</sequence>
<feature type="non-terminal residue" evidence="16">
    <location>
        <position position="1"/>
    </location>
</feature>
<gene>
    <name evidence="16" type="ORF">THASP1DRAFT_20687</name>
</gene>
<dbReference type="SUPFAM" id="SSF53098">
    <property type="entry name" value="Ribonuclease H-like"/>
    <property type="match status" value="1"/>
</dbReference>
<evidence type="ECO:0000256" key="12">
    <source>
        <dbReference type="RuleBase" id="RU000442"/>
    </source>
</evidence>
<dbReference type="PROSITE" id="PS00116">
    <property type="entry name" value="DNA_POLYMERASE_B"/>
    <property type="match status" value="1"/>
</dbReference>
<dbReference type="EMBL" id="KZ993449">
    <property type="protein sequence ID" value="RKP04792.1"/>
    <property type="molecule type" value="Genomic_DNA"/>
</dbReference>
<keyword evidence="9 12" id="KW-0239">DNA-directed DNA polymerase</keyword>
<dbReference type="GO" id="GO:0003697">
    <property type="term" value="F:single-stranded DNA binding"/>
    <property type="evidence" value="ECO:0007669"/>
    <property type="project" value="TreeGrafter"/>
</dbReference>
<dbReference type="GO" id="GO:1902975">
    <property type="term" value="P:mitotic DNA replication initiation"/>
    <property type="evidence" value="ECO:0007669"/>
    <property type="project" value="InterPro"/>
</dbReference>
<dbReference type="SMART" id="SM00486">
    <property type="entry name" value="POLBc"/>
    <property type="match status" value="1"/>
</dbReference>
<dbReference type="GO" id="GO:0033554">
    <property type="term" value="P:cellular response to stress"/>
    <property type="evidence" value="ECO:0007669"/>
    <property type="project" value="UniProtKB-ARBA"/>
</dbReference>
<dbReference type="InterPro" id="IPR045846">
    <property type="entry name" value="POLBc_alpha"/>
</dbReference>
<comment type="subcellular location">
    <subcellularLocation>
        <location evidence="1">Nucleus</location>
    </subcellularLocation>
</comment>
<dbReference type="Gene3D" id="3.30.420.10">
    <property type="entry name" value="Ribonuclease H-like superfamily/Ribonuclease H"/>
    <property type="match status" value="1"/>
</dbReference>
<keyword evidence="17" id="KW-1185">Reference proteome</keyword>
<dbReference type="Gene3D" id="1.10.287.690">
    <property type="entry name" value="Helix hairpin bin"/>
    <property type="match status" value="1"/>
</dbReference>
<dbReference type="Gene3D" id="1.10.132.60">
    <property type="entry name" value="DNA polymerase family B, C-terminal domain"/>
    <property type="match status" value="1"/>
</dbReference>
<dbReference type="STRING" id="78915.A0A4P9XGP2"/>
<dbReference type="InterPro" id="IPR023211">
    <property type="entry name" value="DNA_pol_palm_dom_sf"/>
</dbReference>
<dbReference type="GO" id="GO:0003887">
    <property type="term" value="F:DNA-directed DNA polymerase activity"/>
    <property type="evidence" value="ECO:0007669"/>
    <property type="project" value="UniProtKB-KW"/>
</dbReference>
<dbReference type="GO" id="GO:0006272">
    <property type="term" value="P:leading strand elongation"/>
    <property type="evidence" value="ECO:0007669"/>
    <property type="project" value="TreeGrafter"/>
</dbReference>
<dbReference type="Pfam" id="PF08996">
    <property type="entry name" value="zf-DNA_Pol"/>
    <property type="match status" value="1"/>
</dbReference>
<dbReference type="Pfam" id="PF00136">
    <property type="entry name" value="DNA_pol_B"/>
    <property type="match status" value="1"/>
</dbReference>
<evidence type="ECO:0000259" key="14">
    <source>
        <dbReference type="Pfam" id="PF00136"/>
    </source>
</evidence>
<dbReference type="InterPro" id="IPR036397">
    <property type="entry name" value="RNaseH_sf"/>
</dbReference>
<dbReference type="GO" id="GO:0006273">
    <property type="term" value="P:lagging strand elongation"/>
    <property type="evidence" value="ECO:0007669"/>
    <property type="project" value="TreeGrafter"/>
</dbReference>
<dbReference type="FunFam" id="1.10.287.690:FF:000003">
    <property type="entry name" value="DNA polymerase"/>
    <property type="match status" value="1"/>
</dbReference>
<organism evidence="16 17">
    <name type="scientific">Thamnocephalis sphaerospora</name>
    <dbReference type="NCBI Taxonomy" id="78915"/>
    <lineage>
        <taxon>Eukaryota</taxon>
        <taxon>Fungi</taxon>
        <taxon>Fungi incertae sedis</taxon>
        <taxon>Zoopagomycota</taxon>
        <taxon>Zoopagomycotina</taxon>
        <taxon>Zoopagomycetes</taxon>
        <taxon>Zoopagales</taxon>
        <taxon>Sigmoideomycetaceae</taxon>
        <taxon>Thamnocephalis</taxon>
    </lineage>
</organism>
<evidence type="ECO:0000256" key="13">
    <source>
        <dbReference type="SAM" id="MobiDB-lite"/>
    </source>
</evidence>
<keyword evidence="7" id="KW-0863">Zinc-finger</keyword>
<dbReference type="Gene3D" id="1.10.3200.20">
    <property type="entry name" value="DNA Polymerase alpha, zinc finger"/>
    <property type="match status" value="1"/>
</dbReference>
<dbReference type="Gene3D" id="3.90.1600.10">
    <property type="entry name" value="Palm domain of DNA polymerase"/>
    <property type="match status" value="1"/>
</dbReference>
<evidence type="ECO:0000256" key="11">
    <source>
        <dbReference type="ARBA" id="ARBA00023242"/>
    </source>
</evidence>
<keyword evidence="5 12" id="KW-0235">DNA replication</keyword>
<dbReference type="SUPFAM" id="SSF56672">
    <property type="entry name" value="DNA/RNA polymerases"/>
    <property type="match status" value="1"/>
</dbReference>
<dbReference type="InterPro" id="IPR006134">
    <property type="entry name" value="DNA-dir_DNA_pol_B_multi_dom"/>
</dbReference>
<dbReference type="CDD" id="cd05532">
    <property type="entry name" value="POLBc_alpha"/>
    <property type="match status" value="1"/>
</dbReference>
<dbReference type="GO" id="GO:0003688">
    <property type="term" value="F:DNA replication origin binding"/>
    <property type="evidence" value="ECO:0007669"/>
    <property type="project" value="TreeGrafter"/>
</dbReference>
<evidence type="ECO:0000256" key="1">
    <source>
        <dbReference type="ARBA" id="ARBA00004123"/>
    </source>
</evidence>
<protein>
    <recommendedName>
        <fullName evidence="12">DNA polymerase</fullName>
        <ecNumber evidence="12">2.7.7.7</ecNumber>
    </recommendedName>
</protein>
<dbReference type="InterPro" id="IPR015088">
    <property type="entry name" value="Znf_DNA-dir_DNA_pol_B_alpha"/>
</dbReference>
<dbReference type="FunFam" id="1.10.132.60:FF:000004">
    <property type="entry name" value="DNA polymerase"/>
    <property type="match status" value="1"/>
</dbReference>
<dbReference type="InterPro" id="IPR043502">
    <property type="entry name" value="DNA/RNA_pol_sf"/>
</dbReference>
<comment type="similarity">
    <text evidence="2 12">Belongs to the DNA polymerase type-B family.</text>
</comment>
<feature type="domain" description="Zinc finger DNA-directed DNA polymerase family B alpha" evidence="15">
    <location>
        <begin position="615"/>
        <end position="753"/>
    </location>
</feature>
<dbReference type="GO" id="GO:0003682">
    <property type="term" value="F:chromatin binding"/>
    <property type="evidence" value="ECO:0007669"/>
    <property type="project" value="TreeGrafter"/>
</dbReference>
<dbReference type="GO" id="GO:0008270">
    <property type="term" value="F:zinc ion binding"/>
    <property type="evidence" value="ECO:0007669"/>
    <property type="project" value="UniProtKB-KW"/>
</dbReference>
<evidence type="ECO:0000256" key="7">
    <source>
        <dbReference type="ARBA" id="ARBA00022771"/>
    </source>
</evidence>
<feature type="compositionally biased region" description="Basic and acidic residues" evidence="13">
    <location>
        <begin position="180"/>
        <end position="189"/>
    </location>
</feature>
<dbReference type="InterPro" id="IPR017964">
    <property type="entry name" value="DNA-dir_DNA_pol_B_CS"/>
</dbReference>
<dbReference type="InterPro" id="IPR012337">
    <property type="entry name" value="RNaseH-like_sf"/>
</dbReference>
<evidence type="ECO:0000256" key="10">
    <source>
        <dbReference type="ARBA" id="ARBA00023125"/>
    </source>
</evidence>
<keyword evidence="6" id="KW-0479">Metal-binding</keyword>
<comment type="catalytic activity">
    <reaction evidence="12">
        <text>DNA(n) + a 2'-deoxyribonucleoside 5'-triphosphate = DNA(n+1) + diphosphate</text>
        <dbReference type="Rhea" id="RHEA:22508"/>
        <dbReference type="Rhea" id="RHEA-COMP:17339"/>
        <dbReference type="Rhea" id="RHEA-COMP:17340"/>
        <dbReference type="ChEBI" id="CHEBI:33019"/>
        <dbReference type="ChEBI" id="CHEBI:61560"/>
        <dbReference type="ChEBI" id="CHEBI:173112"/>
        <dbReference type="EC" id="2.7.7.7"/>
    </reaction>
</comment>
<accession>A0A4P9XGP2</accession>
<name>A0A4P9XGP2_9FUNG</name>
<dbReference type="PANTHER" id="PTHR45861">
    <property type="entry name" value="DNA POLYMERASE ALPHA CATALYTIC SUBUNIT"/>
    <property type="match status" value="1"/>
</dbReference>
<dbReference type="AlphaFoldDB" id="A0A4P9XGP2"/>
<evidence type="ECO:0000313" key="17">
    <source>
        <dbReference type="Proteomes" id="UP000271241"/>
    </source>
</evidence>
<dbReference type="GO" id="GO:0000166">
    <property type="term" value="F:nucleotide binding"/>
    <property type="evidence" value="ECO:0007669"/>
    <property type="project" value="InterPro"/>
</dbReference>
<dbReference type="GO" id="GO:0005658">
    <property type="term" value="C:alpha DNA polymerase:primase complex"/>
    <property type="evidence" value="ECO:0007669"/>
    <property type="project" value="UniProtKB-ARBA"/>
</dbReference>
<keyword evidence="8" id="KW-0862">Zinc</keyword>
<dbReference type="Gene3D" id="6.10.10.100">
    <property type="match status" value="1"/>
</dbReference>
<dbReference type="InterPro" id="IPR042087">
    <property type="entry name" value="DNA_pol_B_thumb"/>
</dbReference>
<proteinExistence type="inferred from homology"/>
<evidence type="ECO:0000256" key="8">
    <source>
        <dbReference type="ARBA" id="ARBA00022833"/>
    </source>
</evidence>
<evidence type="ECO:0000256" key="3">
    <source>
        <dbReference type="ARBA" id="ARBA00022679"/>
    </source>
</evidence>
<evidence type="ECO:0000259" key="15">
    <source>
        <dbReference type="Pfam" id="PF08996"/>
    </source>
</evidence>
<keyword evidence="10 12" id="KW-0238">DNA-binding</keyword>
<dbReference type="PRINTS" id="PR00106">
    <property type="entry name" value="DNAPOLB"/>
</dbReference>
<dbReference type="Proteomes" id="UP000271241">
    <property type="component" value="Unassembled WGS sequence"/>
</dbReference>
<evidence type="ECO:0000256" key="4">
    <source>
        <dbReference type="ARBA" id="ARBA00022695"/>
    </source>
</evidence>
<keyword evidence="11" id="KW-0539">Nucleus</keyword>